<dbReference type="Proteomes" id="UP001153555">
    <property type="component" value="Unassembled WGS sequence"/>
</dbReference>
<keyword evidence="3" id="KW-1185">Reference proteome</keyword>
<sequence>MFHVHFSDHVLNDFNTLFKSLPPNRDYHVSGVPSTFHGRLFPRDYLHIVHCSLVLHWLSRASTVKNSGKIFYTGAPQEVIEAYLRQHAYDMSKFLDAQAQEVVSGGLVMLVMPACPDGVPHSKFLVSVFFDMLGDCLVDLARKGIIEENKVDEFNLPMFFTSPQEFEQTMKQNQGFSMERMEVLPEVNGKELFPRHVPHRASNQRS</sequence>
<dbReference type="InterPro" id="IPR005299">
    <property type="entry name" value="MeTrfase_7"/>
</dbReference>
<dbReference type="EMBL" id="CACSLK010027752">
    <property type="protein sequence ID" value="CAA0828597.1"/>
    <property type="molecule type" value="Genomic_DNA"/>
</dbReference>
<comment type="similarity">
    <text evidence="1">Belongs to the methyltransferase superfamily. Type-7 methyltransferase family.</text>
</comment>
<dbReference type="GO" id="GO:0008168">
    <property type="term" value="F:methyltransferase activity"/>
    <property type="evidence" value="ECO:0007669"/>
    <property type="project" value="UniProtKB-KW"/>
</dbReference>
<evidence type="ECO:0000313" key="3">
    <source>
        <dbReference type="Proteomes" id="UP001153555"/>
    </source>
</evidence>
<dbReference type="OrthoDB" id="1523883at2759"/>
<dbReference type="AlphaFoldDB" id="A0A9N7NGU7"/>
<evidence type="ECO:0000313" key="2">
    <source>
        <dbReference type="EMBL" id="CAA0828597.1"/>
    </source>
</evidence>
<dbReference type="Pfam" id="PF03492">
    <property type="entry name" value="Methyltransf_7"/>
    <property type="match status" value="1"/>
</dbReference>
<keyword evidence="2" id="KW-0489">Methyltransferase</keyword>
<organism evidence="2 3">
    <name type="scientific">Striga hermonthica</name>
    <name type="common">Purple witchweed</name>
    <name type="synonym">Buchnera hermonthica</name>
    <dbReference type="NCBI Taxonomy" id="68872"/>
    <lineage>
        <taxon>Eukaryota</taxon>
        <taxon>Viridiplantae</taxon>
        <taxon>Streptophyta</taxon>
        <taxon>Embryophyta</taxon>
        <taxon>Tracheophyta</taxon>
        <taxon>Spermatophyta</taxon>
        <taxon>Magnoliopsida</taxon>
        <taxon>eudicotyledons</taxon>
        <taxon>Gunneridae</taxon>
        <taxon>Pentapetalae</taxon>
        <taxon>asterids</taxon>
        <taxon>lamiids</taxon>
        <taxon>Lamiales</taxon>
        <taxon>Orobanchaceae</taxon>
        <taxon>Buchnereae</taxon>
        <taxon>Striga</taxon>
    </lineage>
</organism>
<dbReference type="PANTHER" id="PTHR31009">
    <property type="entry name" value="S-ADENOSYL-L-METHIONINE:CARBOXYL METHYLTRANSFERASE FAMILY PROTEIN"/>
    <property type="match status" value="1"/>
</dbReference>
<dbReference type="Gene3D" id="3.40.50.150">
    <property type="entry name" value="Vaccinia Virus protein VP39"/>
    <property type="match status" value="1"/>
</dbReference>
<name>A0A9N7NGU7_STRHE</name>
<reference evidence="2" key="1">
    <citation type="submission" date="2019-12" db="EMBL/GenBank/DDBJ databases">
        <authorList>
            <person name="Scholes J."/>
        </authorList>
    </citation>
    <scope>NUCLEOTIDE SEQUENCE</scope>
</reference>
<dbReference type="GO" id="GO:0032259">
    <property type="term" value="P:methylation"/>
    <property type="evidence" value="ECO:0007669"/>
    <property type="project" value="UniProtKB-KW"/>
</dbReference>
<evidence type="ECO:0000256" key="1">
    <source>
        <dbReference type="ARBA" id="ARBA00007967"/>
    </source>
</evidence>
<dbReference type="InterPro" id="IPR029063">
    <property type="entry name" value="SAM-dependent_MTases_sf"/>
</dbReference>
<gene>
    <name evidence="2" type="ORF">SHERM_24292</name>
</gene>
<protein>
    <submittedName>
        <fullName evidence="2">S-adenosyl-L-methionine-dependent methyltransferases superfamily protein</fullName>
    </submittedName>
</protein>
<dbReference type="SUPFAM" id="SSF53335">
    <property type="entry name" value="S-adenosyl-L-methionine-dependent methyltransferases"/>
    <property type="match status" value="1"/>
</dbReference>
<proteinExistence type="inferred from homology"/>
<comment type="caution">
    <text evidence="2">The sequence shown here is derived from an EMBL/GenBank/DDBJ whole genome shotgun (WGS) entry which is preliminary data.</text>
</comment>
<accession>A0A9N7NGU7</accession>
<keyword evidence="2" id="KW-0808">Transferase</keyword>